<evidence type="ECO:0000259" key="7">
    <source>
        <dbReference type="Pfam" id="PF01171"/>
    </source>
</evidence>
<gene>
    <name evidence="6" type="primary">tilS</name>
    <name evidence="8" type="ORF">SAMN05444417_0931</name>
</gene>
<keyword evidence="2 6" id="KW-0819">tRNA processing</keyword>
<dbReference type="SUPFAM" id="SSF52402">
    <property type="entry name" value="Adenine nucleotide alpha hydrolases-like"/>
    <property type="match status" value="1"/>
</dbReference>
<dbReference type="AlphaFoldDB" id="A0A1M6BZM3"/>
<dbReference type="EC" id="6.3.4.19" evidence="6"/>
<feature type="binding site" evidence="6">
    <location>
        <begin position="18"/>
        <end position="23"/>
    </location>
    <ligand>
        <name>ATP</name>
        <dbReference type="ChEBI" id="CHEBI:30616"/>
    </ligand>
</feature>
<dbReference type="InterPro" id="IPR012795">
    <property type="entry name" value="tRNA_Ile_lys_synt_N"/>
</dbReference>
<evidence type="ECO:0000256" key="6">
    <source>
        <dbReference type="HAMAP-Rule" id="MF_01161"/>
    </source>
</evidence>
<evidence type="ECO:0000256" key="1">
    <source>
        <dbReference type="ARBA" id="ARBA00022598"/>
    </source>
</evidence>
<evidence type="ECO:0000313" key="8">
    <source>
        <dbReference type="EMBL" id="SHI54226.1"/>
    </source>
</evidence>
<dbReference type="GO" id="GO:0006400">
    <property type="term" value="P:tRNA modification"/>
    <property type="evidence" value="ECO:0007669"/>
    <property type="project" value="UniProtKB-UniRule"/>
</dbReference>
<comment type="subcellular location">
    <subcellularLocation>
        <location evidence="6">Cytoplasm</location>
    </subcellularLocation>
</comment>
<dbReference type="OrthoDB" id="9807403at2"/>
<dbReference type="HAMAP" id="MF_01161">
    <property type="entry name" value="tRNA_Ile_lys_synt"/>
    <property type="match status" value="1"/>
</dbReference>
<proteinExistence type="inferred from homology"/>
<dbReference type="PANTHER" id="PTHR43033">
    <property type="entry name" value="TRNA(ILE)-LYSIDINE SYNTHASE-RELATED"/>
    <property type="match status" value="1"/>
</dbReference>
<comment type="similarity">
    <text evidence="6">Belongs to the tRNA(Ile)-lysidine synthase family.</text>
</comment>
<evidence type="ECO:0000256" key="5">
    <source>
        <dbReference type="ARBA" id="ARBA00048539"/>
    </source>
</evidence>
<keyword evidence="9" id="KW-1185">Reference proteome</keyword>
<comment type="catalytic activity">
    <reaction evidence="5 6">
        <text>cytidine(34) in tRNA(Ile2) + L-lysine + ATP = lysidine(34) in tRNA(Ile2) + AMP + diphosphate + H(+)</text>
        <dbReference type="Rhea" id="RHEA:43744"/>
        <dbReference type="Rhea" id="RHEA-COMP:10625"/>
        <dbReference type="Rhea" id="RHEA-COMP:10670"/>
        <dbReference type="ChEBI" id="CHEBI:15378"/>
        <dbReference type="ChEBI" id="CHEBI:30616"/>
        <dbReference type="ChEBI" id="CHEBI:32551"/>
        <dbReference type="ChEBI" id="CHEBI:33019"/>
        <dbReference type="ChEBI" id="CHEBI:82748"/>
        <dbReference type="ChEBI" id="CHEBI:83665"/>
        <dbReference type="ChEBI" id="CHEBI:456215"/>
        <dbReference type="EC" id="6.3.4.19"/>
    </reaction>
</comment>
<keyword evidence="3 6" id="KW-0547">Nucleotide-binding</keyword>
<dbReference type="PANTHER" id="PTHR43033:SF1">
    <property type="entry name" value="TRNA(ILE)-LYSIDINE SYNTHASE-RELATED"/>
    <property type="match status" value="1"/>
</dbReference>
<feature type="domain" description="tRNA(Ile)-lysidine/2-thiocytidine synthase N-terminal" evidence="7">
    <location>
        <begin position="14"/>
        <end position="187"/>
    </location>
</feature>
<dbReference type="GO" id="GO:0032267">
    <property type="term" value="F:tRNA(Ile)-lysidine synthase activity"/>
    <property type="evidence" value="ECO:0007669"/>
    <property type="project" value="UniProtKB-EC"/>
</dbReference>
<name>A0A1M6BZM3_9RHOB</name>
<dbReference type="NCBIfam" id="TIGR02432">
    <property type="entry name" value="lysidine_TilS_N"/>
    <property type="match status" value="1"/>
</dbReference>
<reference evidence="8 9" key="1">
    <citation type="submission" date="2016-11" db="EMBL/GenBank/DDBJ databases">
        <authorList>
            <person name="Jaros S."/>
            <person name="Januszkiewicz K."/>
            <person name="Wedrychowicz H."/>
        </authorList>
    </citation>
    <scope>NUCLEOTIDE SEQUENCE [LARGE SCALE GENOMIC DNA]</scope>
    <source>
        <strain evidence="8 9">DSM 100565</strain>
    </source>
</reference>
<evidence type="ECO:0000313" key="9">
    <source>
        <dbReference type="Proteomes" id="UP000184292"/>
    </source>
</evidence>
<dbReference type="Pfam" id="PF01171">
    <property type="entry name" value="ATP_bind_3"/>
    <property type="match status" value="1"/>
</dbReference>
<evidence type="ECO:0000256" key="3">
    <source>
        <dbReference type="ARBA" id="ARBA00022741"/>
    </source>
</evidence>
<dbReference type="InterPro" id="IPR012094">
    <property type="entry name" value="tRNA_Ile_lys_synt"/>
</dbReference>
<dbReference type="GO" id="GO:0005737">
    <property type="term" value="C:cytoplasm"/>
    <property type="evidence" value="ECO:0007669"/>
    <property type="project" value="UniProtKB-SubCell"/>
</dbReference>
<dbReference type="EMBL" id="FQYO01000002">
    <property type="protein sequence ID" value="SHI54226.1"/>
    <property type="molecule type" value="Genomic_DNA"/>
</dbReference>
<dbReference type="GO" id="GO:0005524">
    <property type="term" value="F:ATP binding"/>
    <property type="evidence" value="ECO:0007669"/>
    <property type="project" value="UniProtKB-UniRule"/>
</dbReference>
<keyword evidence="1 6" id="KW-0436">Ligase</keyword>
<keyword evidence="4 6" id="KW-0067">ATP-binding</keyword>
<accession>A0A1M6BZM3</accession>
<protein>
    <recommendedName>
        <fullName evidence="6">tRNA(Ile)-lysidine synthase</fullName>
        <ecNumber evidence="6">6.3.4.19</ecNumber>
    </recommendedName>
    <alternativeName>
        <fullName evidence="6">tRNA(Ile)-2-lysyl-cytidine synthase</fullName>
    </alternativeName>
    <alternativeName>
        <fullName evidence="6">tRNA(Ile)-lysidine synthetase</fullName>
    </alternativeName>
</protein>
<dbReference type="STRING" id="1447782.SAMN05444417_0931"/>
<sequence>MGDLTGPDFPAGLCLAVSGGGDSMAMLHLAAGWARPMGIGLRVATVDHGLRPEAAAEAALVADEARGLGLPHETLHWNWDGQGNLQDAARRGRHALLGAWAGGAGVLYAHTQDDQAETLLLRLARGSGVDGLSGMAPRTHLAGLTVLRPLLDATRAELRHYLATLRIPFVDDPSNDDPAYDRVRARAALEALAPLGLSRARLAATAGRMARARRALEARAHEAARALLRPARPGLLRLDRDGLAALDPETRLRLLAGALRHVASAPYRPREEALASAVDRALSGGTATLHGAMLVPREADLWIGREARAVADLSVPAEAGARWDGRWALAAPHPGAAIAAWGADAAPDEAPRRLCAALPCLRVDGQVVHPPPGADGPVWIAERSPHGDFPAILTGN</sequence>
<evidence type="ECO:0000256" key="2">
    <source>
        <dbReference type="ARBA" id="ARBA00022694"/>
    </source>
</evidence>
<dbReference type="Proteomes" id="UP000184292">
    <property type="component" value="Unassembled WGS sequence"/>
</dbReference>
<dbReference type="InterPro" id="IPR014729">
    <property type="entry name" value="Rossmann-like_a/b/a_fold"/>
</dbReference>
<comment type="function">
    <text evidence="6">Ligates lysine onto the cytidine present at position 34 of the AUA codon-specific tRNA(Ile) that contains the anticodon CAU, in an ATP-dependent manner. Cytidine is converted to lysidine, thus changing the amino acid specificity of the tRNA from methionine to isoleucine.</text>
</comment>
<organism evidence="8 9">
    <name type="scientific">Wenxinia saemankumensis</name>
    <dbReference type="NCBI Taxonomy" id="1447782"/>
    <lineage>
        <taxon>Bacteria</taxon>
        <taxon>Pseudomonadati</taxon>
        <taxon>Pseudomonadota</taxon>
        <taxon>Alphaproteobacteria</taxon>
        <taxon>Rhodobacterales</taxon>
        <taxon>Roseobacteraceae</taxon>
        <taxon>Wenxinia</taxon>
    </lineage>
</organism>
<evidence type="ECO:0000256" key="4">
    <source>
        <dbReference type="ARBA" id="ARBA00022840"/>
    </source>
</evidence>
<dbReference type="RefSeq" id="WP_073326664.1">
    <property type="nucleotide sequence ID" value="NZ_FQYO01000002.1"/>
</dbReference>
<dbReference type="InterPro" id="IPR011063">
    <property type="entry name" value="TilS/TtcA_N"/>
</dbReference>
<keyword evidence="6" id="KW-0963">Cytoplasm</keyword>
<dbReference type="CDD" id="cd01992">
    <property type="entry name" value="TilS_N"/>
    <property type="match status" value="1"/>
</dbReference>
<dbReference type="Gene3D" id="3.40.50.620">
    <property type="entry name" value="HUPs"/>
    <property type="match status" value="1"/>
</dbReference>
<comment type="domain">
    <text evidence="6">The N-terminal region contains the highly conserved SGGXDS motif, predicted to be a P-loop motif involved in ATP binding.</text>
</comment>